<keyword evidence="3" id="KW-0949">S-adenosyl-L-methionine</keyword>
<dbReference type="GO" id="GO:0032259">
    <property type="term" value="P:methylation"/>
    <property type="evidence" value="ECO:0007669"/>
    <property type="project" value="UniProtKB-KW"/>
</dbReference>
<sequence>MKQQQLQAGACTMDPPWPGQGVPYRTLSVRRIMEFPLRDFMAPNSHLYLWVPQGLVATGVKVAEHYGATVRGVITWVKSRPGRPTRYLQANTELLLFCTFGDAPALVKGQQTLLCSPTMLSGQKPDEHYSVIERLSKPPYLEIFSRTEPRSEDWVTWGDELEKSAIRVPGWPVPSDFHEEVA</sequence>
<evidence type="ECO:0000256" key="4">
    <source>
        <dbReference type="PROSITE-ProRule" id="PRU00489"/>
    </source>
</evidence>
<proteinExistence type="inferred from homology"/>
<evidence type="ECO:0000256" key="3">
    <source>
        <dbReference type="ARBA" id="ARBA00022691"/>
    </source>
</evidence>
<reference evidence="5 6" key="1">
    <citation type="submission" date="2017-08" db="EMBL/GenBank/DDBJ databases">
        <title>Infants hospitalized years apart are colonized by the same room-sourced microbial strains.</title>
        <authorList>
            <person name="Brooks B."/>
            <person name="Olm M.R."/>
            <person name="Firek B.A."/>
            <person name="Baker R."/>
            <person name="Thomas B.C."/>
            <person name="Morowitz M.J."/>
            <person name="Banfield J.F."/>
        </authorList>
    </citation>
    <scope>NUCLEOTIDE SEQUENCE [LARGE SCALE GENOMIC DNA]</scope>
    <source>
        <strain evidence="5">S2_003_000_R2_14</strain>
    </source>
</reference>
<dbReference type="EMBL" id="QFQP01000153">
    <property type="protein sequence ID" value="PZR02941.1"/>
    <property type="molecule type" value="Genomic_DNA"/>
</dbReference>
<evidence type="ECO:0000256" key="2">
    <source>
        <dbReference type="ARBA" id="ARBA00022679"/>
    </source>
</evidence>
<evidence type="ECO:0000313" key="5">
    <source>
        <dbReference type="EMBL" id="PZR02941.1"/>
    </source>
</evidence>
<evidence type="ECO:0000313" key="6">
    <source>
        <dbReference type="Proteomes" id="UP000249061"/>
    </source>
</evidence>
<keyword evidence="1 5" id="KW-0489">Methyltransferase</keyword>
<comment type="similarity">
    <text evidence="4">Belongs to the MT-A70-like family.</text>
</comment>
<dbReference type="PANTHER" id="PTHR12829:SF7">
    <property type="entry name" value="N6-ADENOSINE-METHYLTRANSFERASE CATALYTIC SUBUNIT"/>
    <property type="match status" value="1"/>
</dbReference>
<comment type="caution">
    <text evidence="5">The sequence shown here is derived from an EMBL/GenBank/DDBJ whole genome shotgun (WGS) entry which is preliminary data.</text>
</comment>
<dbReference type="PROSITE" id="PS51143">
    <property type="entry name" value="MT_A70"/>
    <property type="match status" value="1"/>
</dbReference>
<dbReference type="GO" id="GO:0008173">
    <property type="term" value="F:RNA methyltransferase activity"/>
    <property type="evidence" value="ECO:0007669"/>
    <property type="project" value="UniProtKB-ARBA"/>
</dbReference>
<gene>
    <name evidence="5" type="ORF">DI536_36635</name>
</gene>
<keyword evidence="2 5" id="KW-0808">Transferase</keyword>
<protein>
    <submittedName>
        <fullName evidence="5">Methyltransferase</fullName>
    </submittedName>
</protein>
<dbReference type="PANTHER" id="PTHR12829">
    <property type="entry name" value="N6-ADENOSINE-METHYLTRANSFERASE"/>
    <property type="match status" value="1"/>
</dbReference>
<dbReference type="Proteomes" id="UP000249061">
    <property type="component" value="Unassembled WGS sequence"/>
</dbReference>
<dbReference type="AlphaFoldDB" id="A0A2W5UYX1"/>
<dbReference type="InterPro" id="IPR007757">
    <property type="entry name" value="MT-A70-like"/>
</dbReference>
<organism evidence="5 6">
    <name type="scientific">Archangium gephyra</name>
    <dbReference type="NCBI Taxonomy" id="48"/>
    <lineage>
        <taxon>Bacteria</taxon>
        <taxon>Pseudomonadati</taxon>
        <taxon>Myxococcota</taxon>
        <taxon>Myxococcia</taxon>
        <taxon>Myxococcales</taxon>
        <taxon>Cystobacterineae</taxon>
        <taxon>Archangiaceae</taxon>
        <taxon>Archangium</taxon>
    </lineage>
</organism>
<accession>A0A2W5UYX1</accession>
<dbReference type="GO" id="GO:0008757">
    <property type="term" value="F:S-adenosylmethionine-dependent methyltransferase activity"/>
    <property type="evidence" value="ECO:0007669"/>
    <property type="project" value="UniProtKB-ARBA"/>
</dbReference>
<dbReference type="Pfam" id="PF05063">
    <property type="entry name" value="MT-A70"/>
    <property type="match status" value="1"/>
</dbReference>
<evidence type="ECO:0000256" key="1">
    <source>
        <dbReference type="ARBA" id="ARBA00022603"/>
    </source>
</evidence>
<name>A0A2W5UYX1_9BACT</name>